<name>A0A096LUN0_POEFO</name>
<evidence type="ECO:0000256" key="6">
    <source>
        <dbReference type="ARBA" id="ARBA00022792"/>
    </source>
</evidence>
<dbReference type="GO" id="GO:0005743">
    <property type="term" value="C:mitochondrial inner membrane"/>
    <property type="evidence" value="ECO:0007669"/>
    <property type="project" value="UniProtKB-SubCell"/>
</dbReference>
<dbReference type="GO" id="GO:1990547">
    <property type="term" value="P:mitochondrial phosphate ion transmembrane transport"/>
    <property type="evidence" value="ECO:0007669"/>
    <property type="project" value="InterPro"/>
</dbReference>
<comment type="function">
    <text evidence="14">Inorganic ion transporter that transports phosphate or copper ions across the mitochondrial inner membrane into the matrix compartment. Mediates proton-coupled symport of phosphate ions necessary for mitochondrial oxidative phosphorylation of ADP to ATP. Transports copper ions probably in the form of anionic copper(I) complexes to maintain mitochondrial matrix copper pool and to supply copper for cytochrome C oxidase complex assembly. May also play a role in regulation of the mitochondrial permeability transition pore (mPTP).</text>
</comment>
<comment type="catalytic activity">
    <reaction evidence="15">
        <text>phosphate(in) + H(+)(in) = phosphate(out) + H(+)(out)</text>
        <dbReference type="Rhea" id="RHEA:29939"/>
        <dbReference type="ChEBI" id="CHEBI:15378"/>
        <dbReference type="ChEBI" id="CHEBI:43474"/>
    </reaction>
    <physiologicalReaction direction="right-to-left" evidence="15">
        <dbReference type="Rhea" id="RHEA:29941"/>
    </physiologicalReaction>
</comment>
<keyword evidence="5" id="KW-0677">Repeat</keyword>
<evidence type="ECO:0000256" key="13">
    <source>
        <dbReference type="ARBA" id="ARBA00035382"/>
    </source>
</evidence>
<dbReference type="STRING" id="48698.ENSPFOP00000022871"/>
<evidence type="ECO:0000256" key="12">
    <source>
        <dbReference type="ARBA" id="ARBA00031327"/>
    </source>
</evidence>
<evidence type="ECO:0000256" key="1">
    <source>
        <dbReference type="ARBA" id="ARBA00004448"/>
    </source>
</evidence>
<dbReference type="Pfam" id="PF00153">
    <property type="entry name" value="Mito_carr"/>
    <property type="match status" value="1"/>
</dbReference>
<comment type="similarity">
    <text evidence="2">Belongs to the mitochondrial carrier (TC 2.A.29) family.</text>
</comment>
<evidence type="ECO:0000256" key="8">
    <source>
        <dbReference type="ARBA" id="ARBA00023128"/>
    </source>
</evidence>
<keyword evidence="7" id="KW-1133">Transmembrane helix</keyword>
<proteinExistence type="inferred from homology"/>
<dbReference type="InterPro" id="IPR018108">
    <property type="entry name" value="MCP_transmembrane"/>
</dbReference>
<dbReference type="Ensembl" id="ENSPFOT00000028686.1">
    <property type="protein sequence ID" value="ENSPFOP00000022871.1"/>
    <property type="gene ID" value="ENSPFOG00000023329.1"/>
</dbReference>
<evidence type="ECO:0000313" key="16">
    <source>
        <dbReference type="Ensembl" id="ENSPFOP00000022871.1"/>
    </source>
</evidence>
<reference evidence="16" key="3">
    <citation type="submission" date="2025-09" db="UniProtKB">
        <authorList>
            <consortium name="Ensembl"/>
        </authorList>
    </citation>
    <scope>IDENTIFICATION</scope>
</reference>
<evidence type="ECO:0000256" key="14">
    <source>
        <dbReference type="ARBA" id="ARBA00045773"/>
    </source>
</evidence>
<evidence type="ECO:0000256" key="2">
    <source>
        <dbReference type="ARBA" id="ARBA00006375"/>
    </source>
</evidence>
<comment type="subcellular location">
    <subcellularLocation>
        <location evidence="1">Mitochondrion inner membrane</location>
        <topology evidence="1">Multi-pass membrane protein</topology>
    </subcellularLocation>
</comment>
<reference evidence="17" key="1">
    <citation type="submission" date="2013-10" db="EMBL/GenBank/DDBJ databases">
        <authorList>
            <person name="Schartl M."/>
            <person name="Warren W."/>
        </authorList>
    </citation>
    <scope>NUCLEOTIDE SEQUENCE [LARGE SCALE GENOMIC DNA]</scope>
    <source>
        <strain evidence="17">female</strain>
    </source>
</reference>
<sequence>MYPTSLTQLARANPFSAPLFSLQKVEEPQQSLNGQRPRRLAAAATADEGDSCEFGSQKYFILCGFGGILSCGTTHTAVVPLDLVKCRMQVCCSSSKSVGISTVCHCVCKKFSGQKR</sequence>
<keyword evidence="6" id="KW-0999">Mitochondrion inner membrane</keyword>
<evidence type="ECO:0000256" key="4">
    <source>
        <dbReference type="ARBA" id="ARBA00022692"/>
    </source>
</evidence>
<evidence type="ECO:0000256" key="11">
    <source>
        <dbReference type="ARBA" id="ARBA00024242"/>
    </source>
</evidence>
<organism evidence="16 17">
    <name type="scientific">Poecilia formosa</name>
    <name type="common">Amazon molly</name>
    <name type="synonym">Limia formosa</name>
    <dbReference type="NCBI Taxonomy" id="48698"/>
    <lineage>
        <taxon>Eukaryota</taxon>
        <taxon>Metazoa</taxon>
        <taxon>Chordata</taxon>
        <taxon>Craniata</taxon>
        <taxon>Vertebrata</taxon>
        <taxon>Euteleostomi</taxon>
        <taxon>Actinopterygii</taxon>
        <taxon>Neopterygii</taxon>
        <taxon>Teleostei</taxon>
        <taxon>Neoteleostei</taxon>
        <taxon>Acanthomorphata</taxon>
        <taxon>Ovalentaria</taxon>
        <taxon>Atherinomorphae</taxon>
        <taxon>Cyprinodontiformes</taxon>
        <taxon>Poeciliidae</taxon>
        <taxon>Poeciliinae</taxon>
        <taxon>Poecilia</taxon>
    </lineage>
</organism>
<evidence type="ECO:0000313" key="17">
    <source>
        <dbReference type="Proteomes" id="UP000028760"/>
    </source>
</evidence>
<dbReference type="GO" id="GO:0005315">
    <property type="term" value="F:phosphate transmembrane transporter activity"/>
    <property type="evidence" value="ECO:0007669"/>
    <property type="project" value="InterPro"/>
</dbReference>
<dbReference type="PANTHER" id="PTHR45671">
    <property type="entry name" value="SOLUTE CARRIER FAMILY 25 (MITOCHONDRIAL CARRIER PHOSPHATE CARRIER), MEMBER 3, LIKE-RELATED-RELATED"/>
    <property type="match status" value="1"/>
</dbReference>
<accession>A0A096LUN0</accession>
<keyword evidence="9" id="KW-0472">Membrane</keyword>
<dbReference type="EMBL" id="AYCK01029923">
    <property type="status" value="NOT_ANNOTATED_CDS"/>
    <property type="molecule type" value="Genomic_DNA"/>
</dbReference>
<dbReference type="Proteomes" id="UP000028760">
    <property type="component" value="Unassembled WGS sequence"/>
</dbReference>
<dbReference type="AlphaFoldDB" id="A0A096LUN0"/>
<evidence type="ECO:0000256" key="9">
    <source>
        <dbReference type="ARBA" id="ARBA00023136"/>
    </source>
</evidence>
<protein>
    <recommendedName>
        <fullName evidence="11">Solute carrier family 25 member 3</fullName>
    </recommendedName>
    <alternativeName>
        <fullName evidence="13">Phosphate carrier protein, mitochondrial</fullName>
    </alternativeName>
    <alternativeName>
        <fullName evidence="12">Phosphate transport protein</fullName>
    </alternativeName>
</protein>
<dbReference type="SUPFAM" id="SSF103506">
    <property type="entry name" value="Mitochondrial carrier"/>
    <property type="match status" value="1"/>
</dbReference>
<keyword evidence="17" id="KW-1185">Reference proteome</keyword>
<evidence type="ECO:0000256" key="7">
    <source>
        <dbReference type="ARBA" id="ARBA00022989"/>
    </source>
</evidence>
<keyword evidence="4" id="KW-0812">Transmembrane</keyword>
<dbReference type="eggNOG" id="KOG0767">
    <property type="taxonomic scope" value="Eukaryota"/>
</dbReference>
<keyword evidence="3" id="KW-0813">Transport</keyword>
<dbReference type="GeneTree" id="ENSGT01050000245546"/>
<reference evidence="16" key="2">
    <citation type="submission" date="2025-08" db="UniProtKB">
        <authorList>
            <consortium name="Ensembl"/>
        </authorList>
    </citation>
    <scope>IDENTIFICATION</scope>
</reference>
<evidence type="ECO:0000256" key="3">
    <source>
        <dbReference type="ARBA" id="ARBA00022448"/>
    </source>
</evidence>
<comment type="subunit">
    <text evidence="10">Interacts with PPIF; the interaction is impaired by CsA.</text>
</comment>
<evidence type="ECO:0000256" key="15">
    <source>
        <dbReference type="ARBA" id="ARBA00049011"/>
    </source>
</evidence>
<dbReference type="PANTHER" id="PTHR45671:SF10">
    <property type="entry name" value="SOLUTE CARRIER FAMILY 25 MEMBER 3"/>
    <property type="match status" value="1"/>
</dbReference>
<evidence type="ECO:0000256" key="5">
    <source>
        <dbReference type="ARBA" id="ARBA00022737"/>
    </source>
</evidence>
<dbReference type="OMA" id="ISTVCHC"/>
<dbReference type="InterPro" id="IPR023395">
    <property type="entry name" value="MCP_dom_sf"/>
</dbReference>
<dbReference type="InterPro" id="IPR044677">
    <property type="entry name" value="SLC25A3/Pic2/Mir1-like"/>
</dbReference>
<evidence type="ECO:0000256" key="10">
    <source>
        <dbReference type="ARBA" id="ARBA00024212"/>
    </source>
</evidence>
<keyword evidence="8" id="KW-0496">Mitochondrion</keyword>